<dbReference type="GO" id="GO:0072659">
    <property type="term" value="P:protein localization to plasma membrane"/>
    <property type="evidence" value="ECO:0007669"/>
    <property type="project" value="TreeGrafter"/>
</dbReference>
<dbReference type="RefSeq" id="WP_130507132.1">
    <property type="nucleotide sequence ID" value="NZ_SHLC01000001.1"/>
</dbReference>
<proteinExistence type="inferred from homology"/>
<dbReference type="InterPro" id="IPR036013">
    <property type="entry name" value="Band_7/SPFH_dom_sf"/>
</dbReference>
<evidence type="ECO:0000256" key="3">
    <source>
        <dbReference type="ARBA" id="ARBA00023136"/>
    </source>
</evidence>
<reference evidence="8 9" key="1">
    <citation type="submission" date="2019-02" db="EMBL/GenBank/DDBJ databases">
        <title>Sequencing the genomes of 1000 actinobacteria strains.</title>
        <authorList>
            <person name="Klenk H.-P."/>
        </authorList>
    </citation>
    <scope>NUCLEOTIDE SEQUENCE [LARGE SCALE GENOMIC DNA]</scope>
    <source>
        <strain evidence="8 9">DSM 18319</strain>
    </source>
</reference>
<evidence type="ECO:0000256" key="2">
    <source>
        <dbReference type="ARBA" id="ARBA00007161"/>
    </source>
</evidence>
<dbReference type="SUPFAM" id="SSF117892">
    <property type="entry name" value="Band 7/SPFH domain"/>
    <property type="match status" value="1"/>
</dbReference>
<dbReference type="PANTHER" id="PTHR13806:SF46">
    <property type="entry name" value="FLOTILLIN-1-RELATED"/>
    <property type="match status" value="1"/>
</dbReference>
<feature type="domain" description="Band 7" evidence="6">
    <location>
        <begin position="35"/>
        <end position="220"/>
    </location>
</feature>
<sequence>MFDFWFGPIPAIIGAVVIVLIIALIYSKTLYKNAGPDEALIITGKRSKRTVVDGQARETSGQRIVVGQGVFITPFFQKVHKLELRSRAIEVTALAQDRNGVTITVDAVAIVKVGEEHASILAAAQRFLGQDKNIDSFAQEVLSGSLRASIGATDVMTIIQRRDELGATVLSTARESLANQGLDVDSFEIKGITDDNNYINDIGRAEQAKVRAAAEVAEAASTREARQAAIAAEQAVAEAEATLALRRAALKLDTDRAAAESEAARPLAEATAQQNIIEQQELTAQKRAQLKKAELESEVNAVADAESYRIRVTAEAQAAAAVAAANSSRDSRVAAAEAVRVEGEAEAGSILARGKAEAEATRLSAQAVAEQSDALIQLRMIESLPLIAHEIAAPMGNIDQLTVISTDGASQLSKNVASGFSEVDSVLKSTMGVGVRELLNSVVGGAAGGAVGGAVAGRDRAGAGTDSGSAGSRSGAGKKAASAGAASAPELVAAPKVVAAPAAAAPVAAPVASPVAPAAPAVAPVAPPVERAAAASGPVDPVVAQAIAAAETAAAQQVQATGAVPAPNRATLDAFAAEHGIDPELASQILTRVSAKFKAGRAK</sequence>
<dbReference type="AlphaFoldDB" id="A0A4Q8AQX2"/>
<protein>
    <submittedName>
        <fullName evidence="8">Flotillin</fullName>
    </submittedName>
</protein>
<comment type="caution">
    <text evidence="8">The sequence shown here is derived from an EMBL/GenBank/DDBJ whole genome shotgun (WGS) entry which is preliminary data.</text>
</comment>
<accession>A0A4Q8AQX2</accession>
<dbReference type="InterPro" id="IPR001107">
    <property type="entry name" value="Band_7"/>
</dbReference>
<evidence type="ECO:0000256" key="1">
    <source>
        <dbReference type="ARBA" id="ARBA00004370"/>
    </source>
</evidence>
<dbReference type="InterPro" id="IPR027705">
    <property type="entry name" value="Flotillin_fam"/>
</dbReference>
<feature type="coiled-coil region" evidence="4">
    <location>
        <begin position="276"/>
        <end position="305"/>
    </location>
</feature>
<feature type="domain" description="Flotillin C-terminal" evidence="7">
    <location>
        <begin position="334"/>
        <end position="435"/>
    </location>
</feature>
<comment type="subcellular location">
    <subcellularLocation>
        <location evidence="1">Membrane</location>
    </subcellularLocation>
</comment>
<dbReference type="Gene3D" id="3.30.479.30">
    <property type="entry name" value="Band 7 domain"/>
    <property type="match status" value="1"/>
</dbReference>
<feature type="transmembrane region" description="Helical" evidence="5">
    <location>
        <begin position="6"/>
        <end position="26"/>
    </location>
</feature>
<keyword evidence="9" id="KW-1185">Reference proteome</keyword>
<keyword evidence="3 5" id="KW-0472">Membrane</keyword>
<dbReference type="OrthoDB" id="9786220at2"/>
<dbReference type="EMBL" id="SHLC01000001">
    <property type="protein sequence ID" value="RZU67028.1"/>
    <property type="molecule type" value="Genomic_DNA"/>
</dbReference>
<dbReference type="Proteomes" id="UP000291483">
    <property type="component" value="Unassembled WGS sequence"/>
</dbReference>
<dbReference type="PANTHER" id="PTHR13806">
    <property type="entry name" value="FLOTILLIN-RELATED"/>
    <property type="match status" value="1"/>
</dbReference>
<dbReference type="CDD" id="cd03399">
    <property type="entry name" value="SPFH_flotillin"/>
    <property type="match status" value="1"/>
</dbReference>
<organism evidence="8 9">
    <name type="scientific">Microterricola gilva</name>
    <dbReference type="NCBI Taxonomy" id="393267"/>
    <lineage>
        <taxon>Bacteria</taxon>
        <taxon>Bacillati</taxon>
        <taxon>Actinomycetota</taxon>
        <taxon>Actinomycetes</taxon>
        <taxon>Micrococcales</taxon>
        <taxon>Microbacteriaceae</taxon>
        <taxon>Microterricola</taxon>
    </lineage>
</organism>
<keyword evidence="4" id="KW-0175">Coiled coil</keyword>
<gene>
    <name evidence="8" type="ORF">EV379_3403</name>
</gene>
<comment type="similarity">
    <text evidence="2">Belongs to the band 7/mec-2 family. Flotillin subfamily.</text>
</comment>
<dbReference type="Pfam" id="PF01145">
    <property type="entry name" value="Band_7"/>
    <property type="match status" value="1"/>
</dbReference>
<dbReference type="GO" id="GO:0005886">
    <property type="term" value="C:plasma membrane"/>
    <property type="evidence" value="ECO:0007669"/>
    <property type="project" value="TreeGrafter"/>
</dbReference>
<evidence type="ECO:0000313" key="8">
    <source>
        <dbReference type="EMBL" id="RZU67028.1"/>
    </source>
</evidence>
<evidence type="ECO:0000313" key="9">
    <source>
        <dbReference type="Proteomes" id="UP000291483"/>
    </source>
</evidence>
<evidence type="ECO:0000256" key="5">
    <source>
        <dbReference type="SAM" id="Phobius"/>
    </source>
</evidence>
<name>A0A4Q8AQX2_9MICO</name>
<evidence type="ECO:0000259" key="7">
    <source>
        <dbReference type="Pfam" id="PF15975"/>
    </source>
</evidence>
<dbReference type="GO" id="GO:0002020">
    <property type="term" value="F:protease binding"/>
    <property type="evidence" value="ECO:0007669"/>
    <property type="project" value="TreeGrafter"/>
</dbReference>
<evidence type="ECO:0000256" key="4">
    <source>
        <dbReference type="SAM" id="Coils"/>
    </source>
</evidence>
<keyword evidence="5" id="KW-0812">Transmembrane</keyword>
<dbReference type="InterPro" id="IPR031905">
    <property type="entry name" value="Flotillin_C"/>
</dbReference>
<keyword evidence="5" id="KW-1133">Transmembrane helix</keyword>
<evidence type="ECO:0000259" key="6">
    <source>
        <dbReference type="Pfam" id="PF01145"/>
    </source>
</evidence>
<dbReference type="Pfam" id="PF15975">
    <property type="entry name" value="Flot"/>
    <property type="match status" value="1"/>
</dbReference>